<accession>A0ABD4SW98</accession>
<dbReference type="GO" id="GO:0005886">
    <property type="term" value="C:plasma membrane"/>
    <property type="evidence" value="ECO:0007669"/>
    <property type="project" value="UniProtKB-SubCell"/>
</dbReference>
<reference evidence="9 10" key="1">
    <citation type="submission" date="2021-10" db="EMBL/GenBank/DDBJ databases">
        <title>Whole-genome sequencing analysis of Laribacter hongkongensis: virulence gene profiles, carbohydrate-active enzyme prediction, and antimicrobial resistance characterization.</title>
        <authorList>
            <person name="Yuan P."/>
            <person name="Zhan Y."/>
            <person name="Chen D."/>
        </authorList>
    </citation>
    <scope>NUCLEOTIDE SEQUENCE [LARGE SCALE GENOMIC DNA]</scope>
    <source>
        <strain evidence="9 10">W67</strain>
    </source>
</reference>
<gene>
    <name evidence="9" type="ORF">LH440_13485</name>
</gene>
<dbReference type="Proteomes" id="UP001200247">
    <property type="component" value="Unassembled WGS sequence"/>
</dbReference>
<comment type="similarity">
    <text evidence="2 7">Belongs to the DedA family.</text>
</comment>
<dbReference type="AlphaFoldDB" id="A0ABD4SW98"/>
<keyword evidence="6 7" id="KW-0472">Membrane</keyword>
<dbReference type="PANTHER" id="PTHR30353:SF15">
    <property type="entry name" value="INNER MEMBRANE PROTEIN YABI"/>
    <property type="match status" value="1"/>
</dbReference>
<evidence type="ECO:0000256" key="1">
    <source>
        <dbReference type="ARBA" id="ARBA00004651"/>
    </source>
</evidence>
<feature type="transmembrane region" description="Helical" evidence="7">
    <location>
        <begin position="177"/>
        <end position="195"/>
    </location>
</feature>
<feature type="transmembrane region" description="Helical" evidence="7">
    <location>
        <begin position="107"/>
        <end position="127"/>
    </location>
</feature>
<evidence type="ECO:0000313" key="10">
    <source>
        <dbReference type="Proteomes" id="UP001200247"/>
    </source>
</evidence>
<comment type="subcellular location">
    <subcellularLocation>
        <location evidence="1 7">Cell membrane</location>
        <topology evidence="1 7">Multi-pass membrane protein</topology>
    </subcellularLocation>
</comment>
<dbReference type="EMBL" id="JAJAXM010000030">
    <property type="protein sequence ID" value="MCG9026894.1"/>
    <property type="molecule type" value="Genomic_DNA"/>
</dbReference>
<feature type="transmembrane region" description="Helical" evidence="7">
    <location>
        <begin position="133"/>
        <end position="156"/>
    </location>
</feature>
<keyword evidence="4 7" id="KW-0812">Transmembrane</keyword>
<keyword evidence="3 7" id="KW-1003">Cell membrane</keyword>
<dbReference type="RefSeq" id="WP_239894391.1">
    <property type="nucleotide sequence ID" value="NZ_JAJAXM010000030.1"/>
</dbReference>
<keyword evidence="5 7" id="KW-1133">Transmembrane helix</keyword>
<evidence type="ECO:0000256" key="7">
    <source>
        <dbReference type="RuleBase" id="RU367016"/>
    </source>
</evidence>
<proteinExistence type="inferred from homology"/>
<dbReference type="InterPro" id="IPR032816">
    <property type="entry name" value="VTT_dom"/>
</dbReference>
<evidence type="ECO:0000256" key="5">
    <source>
        <dbReference type="ARBA" id="ARBA00022989"/>
    </source>
</evidence>
<name>A0ABD4SW98_9NEIS</name>
<comment type="caution">
    <text evidence="9">The sequence shown here is derived from an EMBL/GenBank/DDBJ whole genome shotgun (WGS) entry which is preliminary data.</text>
</comment>
<evidence type="ECO:0000259" key="8">
    <source>
        <dbReference type="Pfam" id="PF09335"/>
    </source>
</evidence>
<organism evidence="9 10">
    <name type="scientific">Laribacter hongkongensis</name>
    <dbReference type="NCBI Taxonomy" id="168471"/>
    <lineage>
        <taxon>Bacteria</taxon>
        <taxon>Pseudomonadati</taxon>
        <taxon>Pseudomonadota</taxon>
        <taxon>Betaproteobacteria</taxon>
        <taxon>Neisseriales</taxon>
        <taxon>Aquaspirillaceae</taxon>
        <taxon>Laribacter</taxon>
    </lineage>
</organism>
<feature type="domain" description="VTT" evidence="8">
    <location>
        <begin position="31"/>
        <end position="157"/>
    </location>
</feature>
<evidence type="ECO:0000256" key="3">
    <source>
        <dbReference type="ARBA" id="ARBA00022475"/>
    </source>
</evidence>
<feature type="transmembrane region" description="Helical" evidence="7">
    <location>
        <begin position="52"/>
        <end position="74"/>
    </location>
</feature>
<evidence type="ECO:0000256" key="2">
    <source>
        <dbReference type="ARBA" id="ARBA00010792"/>
    </source>
</evidence>
<dbReference type="PANTHER" id="PTHR30353">
    <property type="entry name" value="INNER MEMBRANE PROTEIN DEDA-RELATED"/>
    <property type="match status" value="1"/>
</dbReference>
<evidence type="ECO:0000256" key="4">
    <source>
        <dbReference type="ARBA" id="ARBA00022692"/>
    </source>
</evidence>
<protein>
    <submittedName>
        <fullName evidence="9">DedA family protein</fullName>
    </submittedName>
</protein>
<dbReference type="Pfam" id="PF09335">
    <property type="entry name" value="VTT_dom"/>
    <property type="match status" value="1"/>
</dbReference>
<dbReference type="InterPro" id="IPR032818">
    <property type="entry name" value="DedA-like"/>
</dbReference>
<evidence type="ECO:0000256" key="6">
    <source>
        <dbReference type="ARBA" id="ARBA00023136"/>
    </source>
</evidence>
<evidence type="ECO:0000313" key="9">
    <source>
        <dbReference type="EMBL" id="MCG9026894.1"/>
    </source>
</evidence>
<sequence>MSSAWLVSLLSPHAALLAFVLLLAGGLALPIPEDVVLVSAGIVAGLGHAGLADMLVITFLGVLLGDVAMYAIGWHWGDRIRQWRFFDRLVSAEREAGIRAAFARRGIWFVFAARFLWGIRVAVYLVAGMSRQIVPVRFLLADGLAVLLTVPVKVVLGFYGAHHRAWLEQALHTEERVIGILAGSILLLLTLWWLWRRRISRQL</sequence>